<feature type="non-terminal residue" evidence="2">
    <location>
        <position position="1"/>
    </location>
</feature>
<protein>
    <recommendedName>
        <fullName evidence="1">Transposase IS204/IS1001/IS1096/IS1165 DDE domain-containing protein</fullName>
    </recommendedName>
</protein>
<reference evidence="2" key="1">
    <citation type="submission" date="2018-06" db="EMBL/GenBank/DDBJ databases">
        <authorList>
            <person name="Zhirakovskaya E."/>
        </authorList>
    </citation>
    <scope>NUCLEOTIDE SEQUENCE</scope>
</reference>
<dbReference type="InterPro" id="IPR002560">
    <property type="entry name" value="Transposase_DDE"/>
</dbReference>
<dbReference type="EMBL" id="UOES01000449">
    <property type="protein sequence ID" value="VAW28744.1"/>
    <property type="molecule type" value="Genomic_DNA"/>
</dbReference>
<organism evidence="2">
    <name type="scientific">hydrothermal vent metagenome</name>
    <dbReference type="NCBI Taxonomy" id="652676"/>
    <lineage>
        <taxon>unclassified sequences</taxon>
        <taxon>metagenomes</taxon>
        <taxon>ecological metagenomes</taxon>
    </lineage>
</organism>
<proteinExistence type="predicted"/>
<dbReference type="Pfam" id="PF01610">
    <property type="entry name" value="DDE_Tnp_ISL3"/>
    <property type="match status" value="1"/>
</dbReference>
<name>A0A3B0VA06_9ZZZZ</name>
<gene>
    <name evidence="2" type="ORF">MNBD_BACTEROID06-607</name>
</gene>
<evidence type="ECO:0000313" key="2">
    <source>
        <dbReference type="EMBL" id="VAW28744.1"/>
    </source>
</evidence>
<dbReference type="AlphaFoldDB" id="A0A3B0VA06"/>
<feature type="domain" description="Transposase IS204/IS1001/IS1096/IS1165 DDE" evidence="1">
    <location>
        <begin position="3"/>
        <end position="57"/>
    </location>
</feature>
<accession>A0A3B0VA06</accession>
<sequence>GHIIKVADMFEAHLQGIVNAMVHAKSNAMAERLNGKLQEIKLTARGYRTFEKFKSAILFFHGGLSLYPQQSE</sequence>
<evidence type="ECO:0000259" key="1">
    <source>
        <dbReference type="Pfam" id="PF01610"/>
    </source>
</evidence>